<dbReference type="AlphaFoldDB" id="A0A0P1I8L8"/>
<sequence>MDQPLTALERDLLACVEQLVTACETSASELRNLEERSTTGIEARLNGLTQCIELLMKSHLKSVATLADLLTEEQNYTTLEENLQTSLKLARAAETLLQES</sequence>
<dbReference type="STRING" id="1715692.RUE5091_01824"/>
<gene>
    <name evidence="1" type="ORF">RUE5091_01824</name>
</gene>
<protein>
    <submittedName>
        <fullName evidence="1">Uncharacterized protein</fullName>
    </submittedName>
</protein>
<organism evidence="1 2">
    <name type="scientific">Ruegeria denitrificans</name>
    <dbReference type="NCBI Taxonomy" id="1715692"/>
    <lineage>
        <taxon>Bacteria</taxon>
        <taxon>Pseudomonadati</taxon>
        <taxon>Pseudomonadota</taxon>
        <taxon>Alphaproteobacteria</taxon>
        <taxon>Rhodobacterales</taxon>
        <taxon>Roseobacteraceae</taxon>
        <taxon>Ruegeria</taxon>
    </lineage>
</organism>
<name>A0A0P1I8L8_9RHOB</name>
<reference evidence="2" key="1">
    <citation type="submission" date="2015-09" db="EMBL/GenBank/DDBJ databases">
        <authorList>
            <person name="Rodrigo-Torres L."/>
            <person name="Arahal D.R."/>
        </authorList>
    </citation>
    <scope>NUCLEOTIDE SEQUENCE [LARGE SCALE GENOMIC DNA]</scope>
    <source>
        <strain evidence="2">CECT 5091</strain>
    </source>
</reference>
<evidence type="ECO:0000313" key="2">
    <source>
        <dbReference type="Proteomes" id="UP000051260"/>
    </source>
</evidence>
<proteinExistence type="predicted"/>
<dbReference type="EMBL" id="CYUD01000005">
    <property type="protein sequence ID" value="CUJ97599.1"/>
    <property type="molecule type" value="Genomic_DNA"/>
</dbReference>
<dbReference type="Proteomes" id="UP000051260">
    <property type="component" value="Unassembled WGS sequence"/>
</dbReference>
<accession>A0A0P1I8L8</accession>
<keyword evidence="2" id="KW-1185">Reference proteome</keyword>
<evidence type="ECO:0000313" key="1">
    <source>
        <dbReference type="EMBL" id="CUJ97599.1"/>
    </source>
</evidence>